<proteinExistence type="predicted"/>
<keyword evidence="2" id="KW-1185">Reference proteome</keyword>
<gene>
    <name evidence="1" type="ORF">AFUS01_LOCUS27422</name>
</gene>
<accession>A0A8J2PCX1</accession>
<comment type="caution">
    <text evidence="1">The sequence shown here is derived from an EMBL/GenBank/DDBJ whole genome shotgun (WGS) entry which is preliminary data.</text>
</comment>
<dbReference type="AlphaFoldDB" id="A0A8J2PCX1"/>
<dbReference type="EMBL" id="CAJVCH010379474">
    <property type="protein sequence ID" value="CAG7816823.1"/>
    <property type="molecule type" value="Genomic_DNA"/>
</dbReference>
<dbReference type="Proteomes" id="UP000708208">
    <property type="component" value="Unassembled WGS sequence"/>
</dbReference>
<evidence type="ECO:0000313" key="2">
    <source>
        <dbReference type="Proteomes" id="UP000708208"/>
    </source>
</evidence>
<name>A0A8J2PCX1_9HEXA</name>
<sequence length="70" mass="7861">MTPTDVAGTTTLTVTAQQAKKTFHFAPKMREFLTPCYYLGSVKTLFVEFVTVVLESPTVNKICPQNYPMK</sequence>
<evidence type="ECO:0000313" key="1">
    <source>
        <dbReference type="EMBL" id="CAG7816823.1"/>
    </source>
</evidence>
<protein>
    <submittedName>
        <fullName evidence="1">Uncharacterized protein</fullName>
    </submittedName>
</protein>
<reference evidence="1" key="1">
    <citation type="submission" date="2021-06" db="EMBL/GenBank/DDBJ databases">
        <authorList>
            <person name="Hodson N. C."/>
            <person name="Mongue J. A."/>
            <person name="Jaron S. K."/>
        </authorList>
    </citation>
    <scope>NUCLEOTIDE SEQUENCE</scope>
</reference>
<organism evidence="1 2">
    <name type="scientific">Allacma fusca</name>
    <dbReference type="NCBI Taxonomy" id="39272"/>
    <lineage>
        <taxon>Eukaryota</taxon>
        <taxon>Metazoa</taxon>
        <taxon>Ecdysozoa</taxon>
        <taxon>Arthropoda</taxon>
        <taxon>Hexapoda</taxon>
        <taxon>Collembola</taxon>
        <taxon>Symphypleona</taxon>
        <taxon>Sminthuridae</taxon>
        <taxon>Allacma</taxon>
    </lineage>
</organism>